<keyword evidence="3" id="KW-1185">Reference proteome</keyword>
<evidence type="ECO:0008006" key="4">
    <source>
        <dbReference type="Google" id="ProtNLM"/>
    </source>
</evidence>
<dbReference type="EMBL" id="BAAAZU010000010">
    <property type="protein sequence ID" value="GAA3925712.1"/>
    <property type="molecule type" value="Genomic_DNA"/>
</dbReference>
<accession>A0ABP7MPC3</accession>
<keyword evidence="1" id="KW-0732">Signal</keyword>
<protein>
    <recommendedName>
        <fullName evidence="4">Outer membrane beta-barrel protein</fullName>
    </recommendedName>
</protein>
<organism evidence="2 3">
    <name type="scientific">Luteimonas lutimaris</name>
    <dbReference type="NCBI Taxonomy" id="698645"/>
    <lineage>
        <taxon>Bacteria</taxon>
        <taxon>Pseudomonadati</taxon>
        <taxon>Pseudomonadota</taxon>
        <taxon>Gammaproteobacteria</taxon>
        <taxon>Lysobacterales</taxon>
        <taxon>Lysobacteraceae</taxon>
        <taxon>Luteimonas</taxon>
    </lineage>
</organism>
<sequence>MRDLCRILPLSLAIVGATASLAAHADDDRFTLRLGAMQASGDARLKGTVDFAGDTYRYTSDHLDFGDDTAPRVEGIFHFSERNRLLFNYFQYDRDKRYELGEDVVLGDTTIPAGSMAKARAGFDLGSLVYDYALVETPTTSFGLQVGAEWARLKGNVYASDGTDSFESRDSESGVAPVVGARFSTNTADHKWGFTLQAQYLDADWGNFDDYSGDISRANALVEYRFTRNFGLYAGYDWFKLDVNRDYDDGSAGMDLTFKGPTAGVTFAF</sequence>
<evidence type="ECO:0000313" key="3">
    <source>
        <dbReference type="Proteomes" id="UP001501727"/>
    </source>
</evidence>
<proteinExistence type="predicted"/>
<dbReference type="Proteomes" id="UP001501727">
    <property type="component" value="Unassembled WGS sequence"/>
</dbReference>
<feature type="signal peptide" evidence="1">
    <location>
        <begin position="1"/>
        <end position="25"/>
    </location>
</feature>
<evidence type="ECO:0000256" key="1">
    <source>
        <dbReference type="SAM" id="SignalP"/>
    </source>
</evidence>
<evidence type="ECO:0000313" key="2">
    <source>
        <dbReference type="EMBL" id="GAA3925712.1"/>
    </source>
</evidence>
<dbReference type="RefSeq" id="WP_344759832.1">
    <property type="nucleotide sequence ID" value="NZ_BAAAZU010000010.1"/>
</dbReference>
<reference evidence="3" key="1">
    <citation type="journal article" date="2019" name="Int. J. Syst. Evol. Microbiol.">
        <title>The Global Catalogue of Microorganisms (GCM) 10K type strain sequencing project: providing services to taxonomists for standard genome sequencing and annotation.</title>
        <authorList>
            <consortium name="The Broad Institute Genomics Platform"/>
            <consortium name="The Broad Institute Genome Sequencing Center for Infectious Disease"/>
            <person name="Wu L."/>
            <person name="Ma J."/>
        </authorList>
    </citation>
    <scope>NUCLEOTIDE SEQUENCE [LARGE SCALE GENOMIC DNA]</scope>
    <source>
        <strain evidence="3">JCM 16916</strain>
    </source>
</reference>
<name>A0ABP7MPC3_9GAMM</name>
<comment type="caution">
    <text evidence="2">The sequence shown here is derived from an EMBL/GenBank/DDBJ whole genome shotgun (WGS) entry which is preliminary data.</text>
</comment>
<dbReference type="Gene3D" id="2.40.160.20">
    <property type="match status" value="1"/>
</dbReference>
<feature type="chain" id="PRO_5046021264" description="Outer membrane beta-barrel protein" evidence="1">
    <location>
        <begin position="26"/>
        <end position="269"/>
    </location>
</feature>
<gene>
    <name evidence="2" type="ORF">GCM10022229_19800</name>
</gene>